<evidence type="ECO:0000313" key="1">
    <source>
        <dbReference type="EMBL" id="TNN58828.1"/>
    </source>
</evidence>
<dbReference type="Proteomes" id="UP000314294">
    <property type="component" value="Unassembled WGS sequence"/>
</dbReference>
<reference evidence="1 2" key="1">
    <citation type="submission" date="2019-03" db="EMBL/GenBank/DDBJ databases">
        <title>First draft genome of Liparis tanakae, snailfish: a comprehensive survey of snailfish specific genes.</title>
        <authorList>
            <person name="Kim W."/>
            <person name="Song I."/>
            <person name="Jeong J.-H."/>
            <person name="Kim D."/>
            <person name="Kim S."/>
            <person name="Ryu S."/>
            <person name="Song J.Y."/>
            <person name="Lee S.K."/>
        </authorList>
    </citation>
    <scope>NUCLEOTIDE SEQUENCE [LARGE SCALE GENOMIC DNA]</scope>
    <source>
        <tissue evidence="1">Muscle</tissue>
    </source>
</reference>
<protein>
    <submittedName>
        <fullName evidence="1">Uncharacterized protein</fullName>
    </submittedName>
</protein>
<organism evidence="1 2">
    <name type="scientific">Liparis tanakae</name>
    <name type="common">Tanaka's snailfish</name>
    <dbReference type="NCBI Taxonomy" id="230148"/>
    <lineage>
        <taxon>Eukaryota</taxon>
        <taxon>Metazoa</taxon>
        <taxon>Chordata</taxon>
        <taxon>Craniata</taxon>
        <taxon>Vertebrata</taxon>
        <taxon>Euteleostomi</taxon>
        <taxon>Actinopterygii</taxon>
        <taxon>Neopterygii</taxon>
        <taxon>Teleostei</taxon>
        <taxon>Neoteleostei</taxon>
        <taxon>Acanthomorphata</taxon>
        <taxon>Eupercaria</taxon>
        <taxon>Perciformes</taxon>
        <taxon>Cottioidei</taxon>
        <taxon>Cottales</taxon>
        <taxon>Liparidae</taxon>
        <taxon>Liparis</taxon>
    </lineage>
</organism>
<dbReference type="EMBL" id="SRLO01000370">
    <property type="protein sequence ID" value="TNN58828.1"/>
    <property type="molecule type" value="Genomic_DNA"/>
</dbReference>
<keyword evidence="2" id="KW-1185">Reference proteome</keyword>
<name>A0A4Z2GYZ1_9TELE</name>
<gene>
    <name evidence="1" type="ORF">EYF80_030977</name>
</gene>
<proteinExistence type="predicted"/>
<dbReference type="AlphaFoldDB" id="A0A4Z2GYZ1"/>
<evidence type="ECO:0000313" key="2">
    <source>
        <dbReference type="Proteomes" id="UP000314294"/>
    </source>
</evidence>
<comment type="caution">
    <text evidence="1">The sequence shown here is derived from an EMBL/GenBank/DDBJ whole genome shotgun (WGS) entry which is preliminary data.</text>
</comment>
<accession>A0A4Z2GYZ1</accession>
<sequence>MRHLPAWIPSHVDDSLMSTRSLPMPASSYSAMSLRALATISSLSKESLSNKRDVTLLPSFGDAVLDGLVHQVLVGRHLGGGEDERRVGGGVLRLVLLDGCSTGTGGGEGSKILMMTPLRNVTFDPMCGKKRGNLSVYTLLRGHARQQSIISISPVSATTTVCFFSWSSAVSIFLRLSGD</sequence>